<comment type="caution">
    <text evidence="2">The sequence shown here is derived from an EMBL/GenBank/DDBJ whole genome shotgun (WGS) entry which is preliminary data.</text>
</comment>
<feature type="domain" description="FAS1-like dehydratase" evidence="1">
    <location>
        <begin position="140"/>
        <end position="249"/>
    </location>
</feature>
<protein>
    <recommendedName>
        <fullName evidence="1">FAS1-like dehydratase domain-containing protein</fullName>
    </recommendedName>
</protein>
<reference evidence="2 3" key="1">
    <citation type="submission" date="2024-10" db="EMBL/GenBank/DDBJ databases">
        <title>Updated reference genomes for cyclostephanoid diatoms.</title>
        <authorList>
            <person name="Roberts W.R."/>
            <person name="Alverson A.J."/>
        </authorList>
    </citation>
    <scope>NUCLEOTIDE SEQUENCE [LARGE SCALE GENOMIC DNA]</scope>
    <source>
        <strain evidence="2 3">AJA228-03</strain>
    </source>
</reference>
<proteinExistence type="predicted"/>
<dbReference type="Proteomes" id="UP001530377">
    <property type="component" value="Unassembled WGS sequence"/>
</dbReference>
<accession>A0ABD3RCU8</accession>
<dbReference type="EMBL" id="JALLPB020000311">
    <property type="protein sequence ID" value="KAL3810698.1"/>
    <property type="molecule type" value="Genomic_DNA"/>
</dbReference>
<keyword evidence="3" id="KW-1185">Reference proteome</keyword>
<dbReference type="Pfam" id="PF13452">
    <property type="entry name" value="FAS1_DH_region"/>
    <property type="match status" value="1"/>
</dbReference>
<dbReference type="AlphaFoldDB" id="A0ABD3RCU8"/>
<organism evidence="2 3">
    <name type="scientific">Cyclostephanos tholiformis</name>
    <dbReference type="NCBI Taxonomy" id="382380"/>
    <lineage>
        <taxon>Eukaryota</taxon>
        <taxon>Sar</taxon>
        <taxon>Stramenopiles</taxon>
        <taxon>Ochrophyta</taxon>
        <taxon>Bacillariophyta</taxon>
        <taxon>Coscinodiscophyceae</taxon>
        <taxon>Thalassiosirophycidae</taxon>
        <taxon>Stephanodiscales</taxon>
        <taxon>Stephanodiscaceae</taxon>
        <taxon>Cyclostephanos</taxon>
    </lineage>
</organism>
<evidence type="ECO:0000259" key="1">
    <source>
        <dbReference type="Pfam" id="PF13452"/>
    </source>
</evidence>
<sequence>MANKEASVRGSIIGSGNTSSVSISAKSIRYVYHERQRQRPIMILSPCIARSASSIRISGPGCAAAFFMSTFNGLYHPGCAKAAMRKRKDLAVNDTTLQGASDISKNSGNFMRGEVLDYAIDLRTQSRPGKEIASPYEITLTEAIHDFWQASFHTQDRIHTSTPFARALGLQDRVMPFSLVLFLSSAMSHEDAAKVQVGFGRCIYHWPVFAGDTVKKTFKVERVRNTSDGNHSIINFKCLLVNQRGRLCMSADKRLLFEFPVPESTVVIPPGELDGSQLFRDHLLSKSQVMKSGIESYSHTHLRRGSLILHTLARSITFAQSQQLASLARLSHERHYDIRKYDVKTEIYVPAGLVLGLTLSASNRDFHESLHEEIANVSYIHHLHPDDVVGSFSYITDVDENLPGKLESISVRTIGVKNMDRLDEIDIPLELLLTEKTYTKNIDSICKVLCPKLTNKIIAVVDRKIIRQSNRKEVFLL</sequence>
<dbReference type="SUPFAM" id="SSF54637">
    <property type="entry name" value="Thioesterase/thiol ester dehydrase-isomerase"/>
    <property type="match status" value="1"/>
</dbReference>
<dbReference type="InterPro" id="IPR029069">
    <property type="entry name" value="HotDog_dom_sf"/>
</dbReference>
<dbReference type="PANTHER" id="PTHR43664:SF1">
    <property type="entry name" value="BETA-METHYLMALYL-COA DEHYDRATASE"/>
    <property type="match status" value="1"/>
</dbReference>
<dbReference type="Gene3D" id="3.10.129.10">
    <property type="entry name" value="Hotdog Thioesterase"/>
    <property type="match status" value="1"/>
</dbReference>
<dbReference type="InterPro" id="IPR039569">
    <property type="entry name" value="FAS1-like_DH_region"/>
</dbReference>
<dbReference type="PANTHER" id="PTHR43664">
    <property type="entry name" value="MONOAMINE OXIDASE-RELATED"/>
    <property type="match status" value="1"/>
</dbReference>
<evidence type="ECO:0000313" key="3">
    <source>
        <dbReference type="Proteomes" id="UP001530377"/>
    </source>
</evidence>
<evidence type="ECO:0000313" key="2">
    <source>
        <dbReference type="EMBL" id="KAL3810698.1"/>
    </source>
</evidence>
<name>A0ABD3RCU8_9STRA</name>
<dbReference type="InterPro" id="IPR052342">
    <property type="entry name" value="MCH/BMMD"/>
</dbReference>
<gene>
    <name evidence="2" type="ORF">ACHAXA_004644</name>
</gene>